<protein>
    <recommendedName>
        <fullName evidence="3">Molybdopterin dinucleotide-binding domain-containing protein</fullName>
    </recommendedName>
</protein>
<name>A0ABN3BGC1_9ACTN</name>
<sequence length="153" mass="16693">MDGFWADELAAADVDGHVARAAAADPEPSNSVITSIARAGETVVFTNTECAFPHRHSRFKERPDRYVLLRDHFEPEDADGLSAPIKYPETARALGIEAGDRVPLVATRETVLQPRAGKGMVLNPAEHDERHRLSFSPTENPVSLMPSQVAVLP</sequence>
<dbReference type="Proteomes" id="UP001501391">
    <property type="component" value="Unassembled WGS sequence"/>
</dbReference>
<keyword evidence="2" id="KW-1185">Reference proteome</keyword>
<dbReference type="InterPro" id="IPR016169">
    <property type="entry name" value="FAD-bd_PCMH_sub2"/>
</dbReference>
<evidence type="ECO:0000313" key="2">
    <source>
        <dbReference type="Proteomes" id="UP001501391"/>
    </source>
</evidence>
<accession>A0ABN3BGC1</accession>
<evidence type="ECO:0000313" key="1">
    <source>
        <dbReference type="EMBL" id="GAA2194251.1"/>
    </source>
</evidence>
<evidence type="ECO:0008006" key="3">
    <source>
        <dbReference type="Google" id="ProtNLM"/>
    </source>
</evidence>
<dbReference type="Gene3D" id="3.30.465.10">
    <property type="match status" value="1"/>
</dbReference>
<reference evidence="1 2" key="1">
    <citation type="journal article" date="2019" name="Int. J. Syst. Evol. Microbiol.">
        <title>The Global Catalogue of Microorganisms (GCM) 10K type strain sequencing project: providing services to taxonomists for standard genome sequencing and annotation.</title>
        <authorList>
            <consortium name="The Broad Institute Genomics Platform"/>
            <consortium name="The Broad Institute Genome Sequencing Center for Infectious Disease"/>
            <person name="Wu L."/>
            <person name="Ma J."/>
        </authorList>
    </citation>
    <scope>NUCLEOTIDE SEQUENCE [LARGE SCALE GENOMIC DNA]</scope>
    <source>
        <strain evidence="1 2">JCM 14924</strain>
    </source>
</reference>
<organism evidence="1 2">
    <name type="scientific">Streptomyces bangladeshensis</name>
    <dbReference type="NCBI Taxonomy" id="295352"/>
    <lineage>
        <taxon>Bacteria</taxon>
        <taxon>Bacillati</taxon>
        <taxon>Actinomycetota</taxon>
        <taxon>Actinomycetes</taxon>
        <taxon>Kitasatosporales</taxon>
        <taxon>Streptomycetaceae</taxon>
        <taxon>Streptomyces</taxon>
    </lineage>
</organism>
<gene>
    <name evidence="1" type="ORF">GCM10009787_19460</name>
</gene>
<proteinExistence type="predicted"/>
<dbReference type="EMBL" id="BAAAOQ010000005">
    <property type="protein sequence ID" value="GAA2194251.1"/>
    <property type="molecule type" value="Genomic_DNA"/>
</dbReference>
<comment type="caution">
    <text evidence="1">The sequence shown here is derived from an EMBL/GenBank/DDBJ whole genome shotgun (WGS) entry which is preliminary data.</text>
</comment>